<organism evidence="4 5">
    <name type="scientific">Pseudobacteriovorax antillogorgiicola</name>
    <dbReference type="NCBI Taxonomy" id="1513793"/>
    <lineage>
        <taxon>Bacteria</taxon>
        <taxon>Pseudomonadati</taxon>
        <taxon>Bdellovibrionota</taxon>
        <taxon>Oligoflexia</taxon>
        <taxon>Oligoflexales</taxon>
        <taxon>Pseudobacteriovoracaceae</taxon>
        <taxon>Pseudobacteriovorax</taxon>
    </lineage>
</organism>
<dbReference type="InterPro" id="IPR029055">
    <property type="entry name" value="Ntn_hydrolases_N"/>
</dbReference>
<dbReference type="CDD" id="cd01908">
    <property type="entry name" value="YafJ"/>
    <property type="match status" value="1"/>
</dbReference>
<proteinExistence type="predicted"/>
<name>A0A1Y6BRT9_9BACT</name>
<dbReference type="Pfam" id="PF13230">
    <property type="entry name" value="GATase_4"/>
    <property type="match status" value="1"/>
</dbReference>
<dbReference type="Proteomes" id="UP000192907">
    <property type="component" value="Unassembled WGS sequence"/>
</dbReference>
<feature type="domain" description="Bacterial transglutaminase-like N-terminal" evidence="3">
    <location>
        <begin position="328"/>
        <end position="405"/>
    </location>
</feature>
<dbReference type="EMBL" id="FWZT01000008">
    <property type="protein sequence ID" value="SMF24890.1"/>
    <property type="molecule type" value="Genomic_DNA"/>
</dbReference>
<dbReference type="SUPFAM" id="SSF56235">
    <property type="entry name" value="N-terminal nucleophile aminohydrolases (Ntn hydrolases)"/>
    <property type="match status" value="1"/>
</dbReference>
<evidence type="ECO:0000256" key="1">
    <source>
        <dbReference type="ARBA" id="ARBA00022962"/>
    </source>
</evidence>
<keyword evidence="5" id="KW-1185">Reference proteome</keyword>
<dbReference type="InterPro" id="IPR026869">
    <property type="entry name" value="EgtC-like"/>
</dbReference>
<keyword evidence="1 4" id="KW-0315">Glutamine amidotransferase</keyword>
<reference evidence="5" key="1">
    <citation type="submission" date="2017-04" db="EMBL/GenBank/DDBJ databases">
        <authorList>
            <person name="Varghese N."/>
            <person name="Submissions S."/>
        </authorList>
    </citation>
    <scope>NUCLEOTIDE SEQUENCE [LARGE SCALE GENOMIC DNA]</scope>
    <source>
        <strain evidence="5">RKEM611</strain>
    </source>
</reference>
<evidence type="ECO:0000313" key="4">
    <source>
        <dbReference type="EMBL" id="SMF24890.1"/>
    </source>
</evidence>
<dbReference type="InterPro" id="IPR013589">
    <property type="entry name" value="Bac_transglu_N"/>
</dbReference>
<dbReference type="Pfam" id="PF08379">
    <property type="entry name" value="Bact_transglu_N"/>
    <property type="match status" value="1"/>
</dbReference>
<accession>A0A1Y6BRT9</accession>
<dbReference type="RefSeq" id="WP_132319085.1">
    <property type="nucleotide sequence ID" value="NZ_FWZT01000008.1"/>
</dbReference>
<keyword evidence="4" id="KW-0808">Transferase</keyword>
<dbReference type="PANTHER" id="PTHR42824">
    <property type="entry name" value="GLUTAMINE AMIDOTRANSFERASE"/>
    <property type="match status" value="1"/>
</dbReference>
<sequence>MSDFLVMSFDSLSSPSIFLENLRDVPHAKRSGWGVAWYPHDGPAASIVKDSSSKDATDLASTLSNWDNFSSTTFLCKVRGGAKRYTHQNTQPFSRTYGGRDWLFMHNGELDRGSLQEKVMADNSQFLLPMGDTDSELIFCYILGKMAQHQYLTLSDAPWETLRSWLQELEEFGTINIAISDTRHTVLYHGQVFEDKLFYTRVCPPHDELKYHSTEVHILLDRPTDTNRTLVMASSTNFPQGDWEEVAPGQLVVVRLGAIQYITTDNSPNQENHQGTGQDSPHHSSVSSEPLESLMTLDPSSSTRMPKIINVKSITRTLDGKPLTYRSYRIRHITNYRYKKAVEQSSHIIRLHPVEDEVQEVVQSTLEVTVPGDQLSYEDVFGNQSIHLRLDGPYDELSFISESKIKIYARSIDDFSSSMRRVSIPLVWCPGNGK</sequence>
<feature type="region of interest" description="Disordered" evidence="2">
    <location>
        <begin position="264"/>
        <end position="301"/>
    </location>
</feature>
<feature type="compositionally biased region" description="Polar residues" evidence="2">
    <location>
        <begin position="264"/>
        <end position="290"/>
    </location>
</feature>
<evidence type="ECO:0000313" key="5">
    <source>
        <dbReference type="Proteomes" id="UP000192907"/>
    </source>
</evidence>
<evidence type="ECO:0000259" key="3">
    <source>
        <dbReference type="Pfam" id="PF08379"/>
    </source>
</evidence>
<dbReference type="GO" id="GO:0016740">
    <property type="term" value="F:transferase activity"/>
    <property type="evidence" value="ECO:0007669"/>
    <property type="project" value="UniProtKB-KW"/>
</dbReference>
<dbReference type="PANTHER" id="PTHR42824:SF1">
    <property type="entry name" value="GLUTAMINE AMIDOTRANSFERASE YAFJ-RELATED"/>
    <property type="match status" value="1"/>
</dbReference>
<protein>
    <submittedName>
        <fullName evidence="4">Predicted glutamine amidotransferase</fullName>
    </submittedName>
</protein>
<gene>
    <name evidence="4" type="ORF">SAMN06296036_10825</name>
</gene>
<dbReference type="AlphaFoldDB" id="A0A1Y6BRT9"/>
<dbReference type="OrthoDB" id="321954at2"/>
<dbReference type="STRING" id="1513793.SAMN06296036_10825"/>
<evidence type="ECO:0000256" key="2">
    <source>
        <dbReference type="SAM" id="MobiDB-lite"/>
    </source>
</evidence>
<dbReference type="Gene3D" id="3.60.20.10">
    <property type="entry name" value="Glutamine Phosphoribosylpyrophosphate, subunit 1, domain 1"/>
    <property type="match status" value="1"/>
</dbReference>